<feature type="repeat" description="WD" evidence="7">
    <location>
        <begin position="860"/>
        <end position="894"/>
    </location>
</feature>
<dbReference type="InterPro" id="IPR015943">
    <property type="entry name" value="WD40/YVTN_repeat-like_dom_sf"/>
</dbReference>
<keyword evidence="9" id="KW-1185">Reference proteome</keyword>
<evidence type="ECO:0000256" key="2">
    <source>
        <dbReference type="ARBA" id="ARBA00022490"/>
    </source>
</evidence>
<keyword evidence="4" id="KW-0819">tRNA processing</keyword>
<comment type="caution">
    <text evidence="8">The sequence shown here is derived from an EMBL/GenBank/DDBJ whole genome shotgun (WGS) entry which is preliminary data.</text>
</comment>
<evidence type="ECO:0000256" key="4">
    <source>
        <dbReference type="ARBA" id="ARBA00022694"/>
    </source>
</evidence>
<dbReference type="InterPro" id="IPR001680">
    <property type="entry name" value="WD40_rpt"/>
</dbReference>
<organism evidence="8 9">
    <name type="scientific">Clohesyomyces aquaticus</name>
    <dbReference type="NCBI Taxonomy" id="1231657"/>
    <lineage>
        <taxon>Eukaryota</taxon>
        <taxon>Fungi</taxon>
        <taxon>Dikarya</taxon>
        <taxon>Ascomycota</taxon>
        <taxon>Pezizomycotina</taxon>
        <taxon>Dothideomycetes</taxon>
        <taxon>Pleosporomycetidae</taxon>
        <taxon>Pleosporales</taxon>
        <taxon>Lindgomycetaceae</taxon>
        <taxon>Clohesyomyces</taxon>
    </lineage>
</organism>
<dbReference type="SMART" id="SM00320">
    <property type="entry name" value="WD40"/>
    <property type="match status" value="9"/>
</dbReference>
<comment type="similarity">
    <text evidence="6">Belongs to the WD repeat WDR6 family.</text>
</comment>
<dbReference type="InterPro" id="IPR051973">
    <property type="entry name" value="tRNA_Anticodon_Mtase-Reg"/>
</dbReference>
<dbReference type="PANTHER" id="PTHR14344">
    <property type="entry name" value="WD REPEAT PROTEIN"/>
    <property type="match status" value="1"/>
</dbReference>
<evidence type="ECO:0000313" key="8">
    <source>
        <dbReference type="EMBL" id="ORY19821.1"/>
    </source>
</evidence>
<proteinExistence type="inferred from homology"/>
<dbReference type="PANTHER" id="PTHR14344:SF3">
    <property type="entry name" value="WD REPEAT-CONTAINING PROTEIN 6"/>
    <property type="match status" value="1"/>
</dbReference>
<comment type="subcellular location">
    <subcellularLocation>
        <location evidence="1">Cytoplasm</location>
    </subcellularLocation>
</comment>
<keyword evidence="2" id="KW-0963">Cytoplasm</keyword>
<dbReference type="PROSITE" id="PS00678">
    <property type="entry name" value="WD_REPEATS_1"/>
    <property type="match status" value="2"/>
</dbReference>
<gene>
    <name evidence="8" type="ORF">BCR34DRAFT_595267</name>
</gene>
<dbReference type="AlphaFoldDB" id="A0A1Y2ABD7"/>
<dbReference type="GO" id="GO:0005737">
    <property type="term" value="C:cytoplasm"/>
    <property type="evidence" value="ECO:0007669"/>
    <property type="project" value="UniProtKB-SubCell"/>
</dbReference>
<evidence type="ECO:0000256" key="1">
    <source>
        <dbReference type="ARBA" id="ARBA00004496"/>
    </source>
</evidence>
<sequence length="1174" mass="129109">MSPVLQHEHTLVPVTALATHDPLLYAGEGPYLRLYQTKNNYFLSTKQVFKSQSIHGVRVLPKSTHHVILILWGGFLVRALEIKISASDGGDQLEIESLQLSPTVRASDWILDLSICSHDNPKSSALTEAVCAAVTAHNALLELTIESVDDIQDRNDVSRPLRLRISDLTSSSRSILYAAHLLWESPNHVLIAAGTAFGEIILWSWTRGTGTISISRIHRVFLGHEGSVFGVCISNFPRKRQNEVSRRLLASCSDDRTIRIWDISGISIEETSPNSTHLETQRTRHTGFSNETLDSQISAPSCLAVGWGHASRVWTVDFLDIPGIDGTFIVSAAEDATSRLWEFVKKENGTHSGPENSPFTLAQLNSFACHNGKNIWSTTICRDPSGLMQLLSGAADGQITVASLNAVSQGHTVRSRPRVSEYSVQDIITLSQPSTDITALPHTTPSHKSSKLAEFFRSYAFVGGSSFILTTNSGKVYLETVRHQHDSSTTKVITNSRQLDDREDLLGYSVCTGESSVDIAFVVGSRGQIYVYKNGSLRTDPIFAVAGKVGSMFARRIDDHDMEDSHIILLITLVGQKNAQLLFVDIPTDPEKKSPTVSRAVSVPLPELQTGLVITSMAYVNTLGEVDYISLGFRRGSVAIYSISRNRATVHESQNDEASLMKIVEQVHGKETVTAMLFYPSSTESNEWTIRANGYLYSVGRDGHLSIHHIDFSANTVSLLHNLALPMGPNLEGLYHSMDSLMIFGFSSTKLILYNSTKEKEEMAVETGGAHRSWAFQPHDDGLTNTLVWTRASSMNVCVQERPSHQIIRHGGHGREIKAVAVSPPGVSGTIKRLIATGAEDTDIKIFEYPDHGTTTRRTLRKHTTGIQHLQWSDDGNYLFSSGGREEFYVWRIRVLAQFATVDVLAVCESVFEPEDKDSDLRITSFDVQRRDGAFLIAMVFSDSTIKISSYSPTAAHIWQTLAKGTYTTTCLTQCVFLSPPLLLTASTDGHTATWTLPSTTTHPHTSDTQTAEPLTWSHPAKLHQSSSKSMASVALSPETTLIVSGGDDCSLSFLVTEYQDTEPDRARRHPPIIVTRAHASAVTACAIVRHDESIFVITSGNDQWVRLWEVVPRLGDSTTAVADGDALEIRRVRKIKTNVADVSDMEVLDQGNEGARVLICGVGMEVIRIAWDA</sequence>
<reference evidence="8 9" key="1">
    <citation type="submission" date="2016-07" db="EMBL/GenBank/DDBJ databases">
        <title>Pervasive Adenine N6-methylation of Active Genes in Fungi.</title>
        <authorList>
            <consortium name="DOE Joint Genome Institute"/>
            <person name="Mondo S.J."/>
            <person name="Dannebaum R.O."/>
            <person name="Kuo R.C."/>
            <person name="Labutti K."/>
            <person name="Haridas S."/>
            <person name="Kuo A."/>
            <person name="Salamov A."/>
            <person name="Ahrendt S.R."/>
            <person name="Lipzen A."/>
            <person name="Sullivan W."/>
            <person name="Andreopoulos W.B."/>
            <person name="Clum A."/>
            <person name="Lindquist E."/>
            <person name="Daum C."/>
            <person name="Ramamoorthy G.K."/>
            <person name="Gryganskyi A."/>
            <person name="Culley D."/>
            <person name="Magnuson J.K."/>
            <person name="James T.Y."/>
            <person name="O'Malley M.A."/>
            <person name="Stajich J.E."/>
            <person name="Spatafora J.W."/>
            <person name="Visel A."/>
            <person name="Grigoriev I.V."/>
        </authorList>
    </citation>
    <scope>NUCLEOTIDE SEQUENCE [LARGE SCALE GENOMIC DNA]</scope>
    <source>
        <strain evidence="8 9">CBS 115471</strain>
    </source>
</reference>
<evidence type="ECO:0000256" key="5">
    <source>
        <dbReference type="ARBA" id="ARBA00022737"/>
    </source>
</evidence>
<keyword evidence="5" id="KW-0677">Repeat</keyword>
<dbReference type="OrthoDB" id="5594999at2759"/>
<keyword evidence="3 7" id="KW-0853">WD repeat</keyword>
<dbReference type="GO" id="GO:0030488">
    <property type="term" value="P:tRNA methylation"/>
    <property type="evidence" value="ECO:0007669"/>
    <property type="project" value="TreeGrafter"/>
</dbReference>
<name>A0A1Y2ABD7_9PLEO</name>
<dbReference type="STRING" id="1231657.A0A1Y2ABD7"/>
<dbReference type="PROSITE" id="PS50082">
    <property type="entry name" value="WD_REPEATS_2"/>
    <property type="match status" value="2"/>
</dbReference>
<dbReference type="SUPFAM" id="SSF50978">
    <property type="entry name" value="WD40 repeat-like"/>
    <property type="match status" value="2"/>
</dbReference>
<evidence type="ECO:0000313" key="9">
    <source>
        <dbReference type="Proteomes" id="UP000193144"/>
    </source>
</evidence>
<evidence type="ECO:0000256" key="6">
    <source>
        <dbReference type="ARBA" id="ARBA00038255"/>
    </source>
</evidence>
<evidence type="ECO:0000256" key="7">
    <source>
        <dbReference type="PROSITE-ProRule" id="PRU00221"/>
    </source>
</evidence>
<dbReference type="Proteomes" id="UP000193144">
    <property type="component" value="Unassembled WGS sequence"/>
</dbReference>
<accession>A0A1Y2ABD7</accession>
<dbReference type="Pfam" id="PF00400">
    <property type="entry name" value="WD40"/>
    <property type="match status" value="4"/>
</dbReference>
<dbReference type="InterPro" id="IPR036322">
    <property type="entry name" value="WD40_repeat_dom_sf"/>
</dbReference>
<dbReference type="EMBL" id="MCFA01000001">
    <property type="protein sequence ID" value="ORY19821.1"/>
    <property type="molecule type" value="Genomic_DNA"/>
</dbReference>
<dbReference type="InterPro" id="IPR019775">
    <property type="entry name" value="WD40_repeat_CS"/>
</dbReference>
<evidence type="ECO:0000256" key="3">
    <source>
        <dbReference type="ARBA" id="ARBA00022574"/>
    </source>
</evidence>
<feature type="repeat" description="WD" evidence="7">
    <location>
        <begin position="247"/>
        <end position="271"/>
    </location>
</feature>
<protein>
    <submittedName>
        <fullName evidence="8">WD40-repeat-containing domain protein</fullName>
    </submittedName>
</protein>
<dbReference type="Gene3D" id="2.130.10.10">
    <property type="entry name" value="YVTN repeat-like/Quinoprotein amine dehydrogenase"/>
    <property type="match status" value="4"/>
</dbReference>